<dbReference type="Proteomes" id="UP000234323">
    <property type="component" value="Unassembled WGS sequence"/>
</dbReference>
<dbReference type="PROSITE" id="PS50011">
    <property type="entry name" value="PROTEIN_KINASE_DOM"/>
    <property type="match status" value="1"/>
</dbReference>
<dbReference type="PANTHER" id="PTHR23257">
    <property type="entry name" value="SERINE-THREONINE PROTEIN KINASE"/>
    <property type="match status" value="1"/>
</dbReference>
<dbReference type="GO" id="GO:0004672">
    <property type="term" value="F:protein kinase activity"/>
    <property type="evidence" value="ECO:0007669"/>
    <property type="project" value="InterPro"/>
</dbReference>
<sequence>MNNENGGFQTIRIYGVTRDPQNGEYAIVTEFKNGGNLREIIKKTHSNLTWTKIPGILKNISFRLFCVHDANFLHKDLHSGNILNEIFPNNTIGKSVISDFEVLLGKEFTRAADIYGFGMIMSELISGEPPFEEKKNVQKINCSLPSKLNI</sequence>
<dbReference type="PANTHER" id="PTHR23257:SF963">
    <property type="entry name" value="AT08303P"/>
    <property type="match status" value="1"/>
</dbReference>
<dbReference type="InterPro" id="IPR011009">
    <property type="entry name" value="Kinase-like_dom_sf"/>
</dbReference>
<dbReference type="SUPFAM" id="SSF56112">
    <property type="entry name" value="Protein kinase-like (PK-like)"/>
    <property type="match status" value="1"/>
</dbReference>
<dbReference type="GO" id="GO:0007165">
    <property type="term" value="P:signal transduction"/>
    <property type="evidence" value="ECO:0007669"/>
    <property type="project" value="TreeGrafter"/>
</dbReference>
<dbReference type="InterPro" id="IPR050167">
    <property type="entry name" value="Ser_Thr_protein_kinase"/>
</dbReference>
<name>A0A2I1HLP7_9GLOM</name>
<dbReference type="Pfam" id="PF07714">
    <property type="entry name" value="PK_Tyr_Ser-Thr"/>
    <property type="match status" value="1"/>
</dbReference>
<keyword evidence="2" id="KW-0808">Transferase</keyword>
<evidence type="ECO:0000313" key="2">
    <source>
        <dbReference type="EMBL" id="PKY59793.1"/>
    </source>
</evidence>
<dbReference type="Gene3D" id="1.10.510.10">
    <property type="entry name" value="Transferase(Phosphotransferase) domain 1"/>
    <property type="match status" value="1"/>
</dbReference>
<dbReference type="VEuPathDB" id="FungiDB:RhiirA1_502783"/>
<feature type="domain" description="Protein kinase" evidence="1">
    <location>
        <begin position="1"/>
        <end position="150"/>
    </location>
</feature>
<keyword evidence="3" id="KW-1185">Reference proteome</keyword>
<evidence type="ECO:0000313" key="3">
    <source>
        <dbReference type="Proteomes" id="UP000234323"/>
    </source>
</evidence>
<accession>A0A2I1HLP7</accession>
<dbReference type="GO" id="GO:0005524">
    <property type="term" value="F:ATP binding"/>
    <property type="evidence" value="ECO:0007669"/>
    <property type="project" value="InterPro"/>
</dbReference>
<proteinExistence type="predicted"/>
<comment type="caution">
    <text evidence="2">The sequence shown here is derived from an EMBL/GenBank/DDBJ whole genome shotgun (WGS) entry which is preliminary data.</text>
</comment>
<dbReference type="AlphaFoldDB" id="A0A2I1HLP7"/>
<evidence type="ECO:0000259" key="1">
    <source>
        <dbReference type="PROSITE" id="PS50011"/>
    </source>
</evidence>
<protein>
    <submittedName>
        <fullName evidence="2">Kinase-like protein</fullName>
    </submittedName>
</protein>
<reference evidence="2 3" key="1">
    <citation type="submission" date="2015-10" db="EMBL/GenBank/DDBJ databases">
        <title>Genome analyses suggest a sexual origin of heterokaryosis in a supposedly ancient asexual fungus.</title>
        <authorList>
            <person name="Ropars J."/>
            <person name="Sedzielewska K."/>
            <person name="Noel J."/>
            <person name="Charron P."/>
            <person name="Farinelli L."/>
            <person name="Marton T."/>
            <person name="Kruger M."/>
            <person name="Pelin A."/>
            <person name="Brachmann A."/>
            <person name="Corradi N."/>
        </authorList>
    </citation>
    <scope>NUCLEOTIDE SEQUENCE [LARGE SCALE GENOMIC DNA]</scope>
    <source>
        <strain evidence="2 3">A4</strain>
    </source>
</reference>
<dbReference type="InterPro" id="IPR001245">
    <property type="entry name" value="Ser-Thr/Tyr_kinase_cat_dom"/>
</dbReference>
<dbReference type="GO" id="GO:0005737">
    <property type="term" value="C:cytoplasm"/>
    <property type="evidence" value="ECO:0007669"/>
    <property type="project" value="TreeGrafter"/>
</dbReference>
<dbReference type="EMBL" id="LLXI01003768">
    <property type="protein sequence ID" value="PKY59793.1"/>
    <property type="molecule type" value="Genomic_DNA"/>
</dbReference>
<gene>
    <name evidence="2" type="ORF">RhiirA4_482835</name>
</gene>
<keyword evidence="2" id="KW-0418">Kinase</keyword>
<dbReference type="InterPro" id="IPR000719">
    <property type="entry name" value="Prot_kinase_dom"/>
</dbReference>
<organism evidence="2 3">
    <name type="scientific">Rhizophagus irregularis</name>
    <dbReference type="NCBI Taxonomy" id="588596"/>
    <lineage>
        <taxon>Eukaryota</taxon>
        <taxon>Fungi</taxon>
        <taxon>Fungi incertae sedis</taxon>
        <taxon>Mucoromycota</taxon>
        <taxon>Glomeromycotina</taxon>
        <taxon>Glomeromycetes</taxon>
        <taxon>Glomerales</taxon>
        <taxon>Glomeraceae</taxon>
        <taxon>Rhizophagus</taxon>
    </lineage>
</organism>